<dbReference type="EMBL" id="CP019343">
    <property type="protein sequence ID" value="ARN74082.1"/>
    <property type="molecule type" value="Genomic_DNA"/>
</dbReference>
<dbReference type="PANTHER" id="PTHR35894:SF1">
    <property type="entry name" value="PHOSPHORIBULOKINASE _ URIDINE KINASE FAMILY"/>
    <property type="match status" value="1"/>
</dbReference>
<dbReference type="RefSeq" id="WP_085758212.1">
    <property type="nucleotide sequence ID" value="NZ_CP019343.1"/>
</dbReference>
<accession>A0A1X9NCC7</accession>
<dbReference type="KEGG" id="osg:BST96_08080"/>
<gene>
    <name evidence="2" type="ORF">BST96_08080</name>
</gene>
<dbReference type="PANTHER" id="PTHR35894">
    <property type="entry name" value="GENERAL SECRETION PATHWAY PROTEIN A-RELATED"/>
    <property type="match status" value="1"/>
</dbReference>
<feature type="domain" description="AAA+ ATPase" evidence="1">
    <location>
        <begin position="43"/>
        <end position="187"/>
    </location>
</feature>
<dbReference type="InterPro" id="IPR027417">
    <property type="entry name" value="P-loop_NTPase"/>
</dbReference>
<dbReference type="Pfam" id="PF13401">
    <property type="entry name" value="AAA_22"/>
    <property type="match status" value="1"/>
</dbReference>
<dbReference type="InterPro" id="IPR052026">
    <property type="entry name" value="ExeA_AAA_ATPase_DNA-bind"/>
</dbReference>
<reference evidence="2 3" key="1">
    <citation type="submission" date="2016-11" db="EMBL/GenBank/DDBJ databases">
        <title>Trade-off between light-utilization and light-protection in marine flavobacteria.</title>
        <authorList>
            <person name="Kumagai Y."/>
        </authorList>
    </citation>
    <scope>NUCLEOTIDE SEQUENCE [LARGE SCALE GENOMIC DNA]</scope>
    <source>
        <strain evidence="2 3">NBRC 107125</strain>
    </source>
</reference>
<proteinExistence type="predicted"/>
<dbReference type="InterPro" id="IPR003593">
    <property type="entry name" value="AAA+_ATPase"/>
</dbReference>
<dbReference type="SUPFAM" id="SSF52540">
    <property type="entry name" value="P-loop containing nucleoside triphosphate hydrolases"/>
    <property type="match status" value="1"/>
</dbReference>
<keyword evidence="3" id="KW-1185">Reference proteome</keyword>
<dbReference type="OrthoDB" id="9780149at2"/>
<dbReference type="GO" id="GO:0016887">
    <property type="term" value="F:ATP hydrolysis activity"/>
    <property type="evidence" value="ECO:0007669"/>
    <property type="project" value="InterPro"/>
</dbReference>
<organism evidence="2 3">
    <name type="scientific">Oceanicoccus sagamiensis</name>
    <dbReference type="NCBI Taxonomy" id="716816"/>
    <lineage>
        <taxon>Bacteria</taxon>
        <taxon>Pseudomonadati</taxon>
        <taxon>Pseudomonadota</taxon>
        <taxon>Gammaproteobacteria</taxon>
        <taxon>Cellvibrionales</taxon>
        <taxon>Spongiibacteraceae</taxon>
        <taxon>Oceanicoccus</taxon>
    </lineage>
</organism>
<dbReference type="AlphaFoldDB" id="A0A1X9NCC7"/>
<dbReference type="InterPro" id="IPR049945">
    <property type="entry name" value="AAA_22"/>
</dbReference>
<dbReference type="Proteomes" id="UP000193450">
    <property type="component" value="Chromosome"/>
</dbReference>
<evidence type="ECO:0000313" key="2">
    <source>
        <dbReference type="EMBL" id="ARN74082.1"/>
    </source>
</evidence>
<dbReference type="STRING" id="716816.BST96_08080"/>
<protein>
    <recommendedName>
        <fullName evidence="1">AAA+ ATPase domain-containing protein</fullName>
    </recommendedName>
</protein>
<dbReference type="SMART" id="SM00382">
    <property type="entry name" value="AAA"/>
    <property type="match status" value="1"/>
</dbReference>
<sequence>MYKQHFGLQDKPFNLIPDPDYLYMSQKHKVGLSLLEYGLMETAAGLTVITGEVGAGKTTLIRKLMRRIDYDELTVGVINNTGTIQEELMSWVVSSFNLVHEGKDNVTLFREFQQFLISEYSNNKRTVLIVDEAQNLGSGALEDLRMLTNINADRDQLLQIVLVGQPQLLELLARPELAQIAQRVSVEYHLEPLDVEELINYVHHRLEVAGGSPDIFEDNAIKAIYYFTGGVPRLVNTLCDYALVHAYATGKEKVDFETALAVKSGRKIGGINRFVKDEEEVERIRQSLIESQGVDLAAV</sequence>
<dbReference type="Gene3D" id="3.40.50.300">
    <property type="entry name" value="P-loop containing nucleotide triphosphate hydrolases"/>
    <property type="match status" value="1"/>
</dbReference>
<name>A0A1X9NCC7_9GAMM</name>
<evidence type="ECO:0000259" key="1">
    <source>
        <dbReference type="SMART" id="SM00382"/>
    </source>
</evidence>
<evidence type="ECO:0000313" key="3">
    <source>
        <dbReference type="Proteomes" id="UP000193450"/>
    </source>
</evidence>